<keyword evidence="2" id="KW-1185">Reference proteome</keyword>
<evidence type="ECO:0000313" key="2">
    <source>
        <dbReference type="Proteomes" id="UP001381693"/>
    </source>
</evidence>
<dbReference type="EMBL" id="JAXCGZ010010035">
    <property type="protein sequence ID" value="KAK7075884.1"/>
    <property type="molecule type" value="Genomic_DNA"/>
</dbReference>
<gene>
    <name evidence="1" type="ORF">SK128_000769</name>
</gene>
<proteinExistence type="predicted"/>
<reference evidence="1 2" key="1">
    <citation type="submission" date="2023-11" db="EMBL/GenBank/DDBJ databases">
        <title>Halocaridina rubra genome assembly.</title>
        <authorList>
            <person name="Smith C."/>
        </authorList>
    </citation>
    <scope>NUCLEOTIDE SEQUENCE [LARGE SCALE GENOMIC DNA]</scope>
    <source>
        <strain evidence="1">EP-1</strain>
        <tissue evidence="1">Whole</tissue>
    </source>
</reference>
<comment type="caution">
    <text evidence="1">The sequence shown here is derived from an EMBL/GenBank/DDBJ whole genome shotgun (WGS) entry which is preliminary data.</text>
</comment>
<dbReference type="AlphaFoldDB" id="A0AAN8XAF4"/>
<evidence type="ECO:0000313" key="1">
    <source>
        <dbReference type="EMBL" id="KAK7075884.1"/>
    </source>
</evidence>
<protein>
    <submittedName>
        <fullName evidence="1">Uncharacterized protein</fullName>
    </submittedName>
</protein>
<dbReference type="Proteomes" id="UP001381693">
    <property type="component" value="Unassembled WGS sequence"/>
</dbReference>
<sequence length="78" mass="8884">MRENEPLSTNVLALPYQLIHPHTLFPCRYYIAKQWFSTSPWPTDGPWAVLRGARTSKLADPTSRISWFAPGPGTELSR</sequence>
<name>A0AAN8XAF4_HALRR</name>
<accession>A0AAN8XAF4</accession>
<organism evidence="1 2">
    <name type="scientific">Halocaridina rubra</name>
    <name type="common">Hawaiian red shrimp</name>
    <dbReference type="NCBI Taxonomy" id="373956"/>
    <lineage>
        <taxon>Eukaryota</taxon>
        <taxon>Metazoa</taxon>
        <taxon>Ecdysozoa</taxon>
        <taxon>Arthropoda</taxon>
        <taxon>Crustacea</taxon>
        <taxon>Multicrustacea</taxon>
        <taxon>Malacostraca</taxon>
        <taxon>Eumalacostraca</taxon>
        <taxon>Eucarida</taxon>
        <taxon>Decapoda</taxon>
        <taxon>Pleocyemata</taxon>
        <taxon>Caridea</taxon>
        <taxon>Atyoidea</taxon>
        <taxon>Atyidae</taxon>
        <taxon>Halocaridina</taxon>
    </lineage>
</organism>